<organism evidence="2 3">
    <name type="scientific">Modestobacter roseus</name>
    <dbReference type="NCBI Taxonomy" id="1181884"/>
    <lineage>
        <taxon>Bacteria</taxon>
        <taxon>Bacillati</taxon>
        <taxon>Actinomycetota</taxon>
        <taxon>Actinomycetes</taxon>
        <taxon>Geodermatophilales</taxon>
        <taxon>Geodermatophilaceae</taxon>
        <taxon>Modestobacter</taxon>
    </lineage>
</organism>
<dbReference type="Pfam" id="PF24837">
    <property type="entry name" value="AMIN-like"/>
    <property type="match status" value="1"/>
</dbReference>
<name>A0A562IMV1_9ACTN</name>
<reference evidence="2 3" key="1">
    <citation type="submission" date="2019-07" db="EMBL/GenBank/DDBJ databases">
        <title>R&amp;d 2014.</title>
        <authorList>
            <person name="Klenk H.-P."/>
        </authorList>
    </citation>
    <scope>NUCLEOTIDE SEQUENCE [LARGE SCALE GENOMIC DNA]</scope>
    <source>
        <strain evidence="2 3">DSM 45764</strain>
    </source>
</reference>
<dbReference type="InterPro" id="IPR056303">
    <property type="entry name" value="AMIN-like"/>
</dbReference>
<feature type="domain" description="AMIN-like" evidence="1">
    <location>
        <begin position="2"/>
        <end position="128"/>
    </location>
</feature>
<evidence type="ECO:0000313" key="2">
    <source>
        <dbReference type="EMBL" id="TWH72248.1"/>
    </source>
</evidence>
<sequence length="290" mass="30662">MTLVDVRLGTHEAFDRIVFELAGGGLAGWEVGYTDSPLSQGSGQPVEVPGEATLGITLTTIALPGDAPAGVQPWNGPARLRVPGTGVLDALVRDTVLDGWATFFAGLDERRPFAVGLLSDPQRIVVDLVAEQRSGVVPLGQRCESPAGFAVSYPEGWAVNDGDIAPPCTRFAPDPFTVPAGTDARVGAVTASVEPAAVDQVAAPDPQRDLQRSETTVDGRPAVRVERESRGRGLWPAGTRWTGYVVGLPDGEDGPRTLVVDTVELPQFDYARNVEVLDRMVETLEVTAGD</sequence>
<accession>A0A562IMV1</accession>
<evidence type="ECO:0000313" key="3">
    <source>
        <dbReference type="Proteomes" id="UP000321490"/>
    </source>
</evidence>
<dbReference type="EMBL" id="VLKF01000001">
    <property type="protein sequence ID" value="TWH72248.1"/>
    <property type="molecule type" value="Genomic_DNA"/>
</dbReference>
<keyword evidence="3" id="KW-1185">Reference proteome</keyword>
<dbReference type="RefSeq" id="WP_166520968.1">
    <property type="nucleotide sequence ID" value="NZ_VLKF01000001.1"/>
</dbReference>
<protein>
    <recommendedName>
        <fullName evidence="1">AMIN-like domain-containing protein</fullName>
    </recommendedName>
</protein>
<gene>
    <name evidence="2" type="ORF">JD78_00759</name>
</gene>
<proteinExistence type="predicted"/>
<dbReference type="AlphaFoldDB" id="A0A562IMV1"/>
<evidence type="ECO:0000259" key="1">
    <source>
        <dbReference type="Pfam" id="PF24837"/>
    </source>
</evidence>
<comment type="caution">
    <text evidence="2">The sequence shown here is derived from an EMBL/GenBank/DDBJ whole genome shotgun (WGS) entry which is preliminary data.</text>
</comment>
<dbReference type="Proteomes" id="UP000321490">
    <property type="component" value="Unassembled WGS sequence"/>
</dbReference>